<dbReference type="GO" id="GO:0006895">
    <property type="term" value="P:Golgi to endosome transport"/>
    <property type="evidence" value="ECO:0007669"/>
    <property type="project" value="InterPro"/>
</dbReference>
<dbReference type="GeneID" id="104968214"/>
<keyword evidence="2" id="KW-0732">Signal</keyword>
<reference evidence="4" key="1">
    <citation type="submission" date="2025-08" db="UniProtKB">
        <authorList>
            <consortium name="RefSeq"/>
        </authorList>
    </citation>
    <scope>IDENTIFICATION</scope>
    <source>
        <tissue evidence="4">Muscle</tissue>
    </source>
</reference>
<dbReference type="PANTHER" id="PTHR14042:SF22">
    <property type="entry name" value="PROTEIN DOPEY-1"/>
    <property type="match status" value="1"/>
</dbReference>
<dbReference type="AlphaFoldDB" id="A0A6I9Q7L9"/>
<feature type="chain" id="PRO_5026666282" evidence="2">
    <location>
        <begin position="22"/>
        <end position="133"/>
    </location>
</feature>
<dbReference type="InterPro" id="IPR040314">
    <property type="entry name" value="DOP1"/>
</dbReference>
<dbReference type="GO" id="GO:0005802">
    <property type="term" value="C:trans-Golgi network"/>
    <property type="evidence" value="ECO:0007669"/>
    <property type="project" value="TreeGrafter"/>
</dbReference>
<feature type="non-terminal residue" evidence="4">
    <location>
        <position position="133"/>
    </location>
</feature>
<dbReference type="RefSeq" id="XP_010796093.1">
    <property type="nucleotide sequence ID" value="XM_010797791.1"/>
</dbReference>
<feature type="compositionally biased region" description="Basic and acidic residues" evidence="1">
    <location>
        <begin position="120"/>
        <end position="133"/>
    </location>
</feature>
<evidence type="ECO:0000313" key="4">
    <source>
        <dbReference type="RefSeq" id="XP_010796093.1"/>
    </source>
</evidence>
<feature type="region of interest" description="Disordered" evidence="1">
    <location>
        <begin position="99"/>
        <end position="133"/>
    </location>
</feature>
<accession>A0A6I9Q7L9</accession>
<proteinExistence type="predicted"/>
<feature type="compositionally biased region" description="Polar residues" evidence="1">
    <location>
        <begin position="107"/>
        <end position="118"/>
    </location>
</feature>
<evidence type="ECO:0000256" key="2">
    <source>
        <dbReference type="SAM" id="SignalP"/>
    </source>
</evidence>
<feature type="signal peptide" evidence="2">
    <location>
        <begin position="1"/>
        <end position="21"/>
    </location>
</feature>
<keyword evidence="3" id="KW-1185">Reference proteome</keyword>
<dbReference type="GO" id="GO:0005768">
    <property type="term" value="C:endosome"/>
    <property type="evidence" value="ECO:0007669"/>
    <property type="project" value="TreeGrafter"/>
</dbReference>
<sequence>MCVCVCCVCVCVVCVVRPVLCLLLSVQTICSFSLKPTRSMRVICQETYIEIQTEHLPQLLLRMVAALTCHLQALGLGELTHCLRLCSKILSKVQPPLVSPLALPSGPQAQGRSYSNGNRSDSKDKSRDKEDKR</sequence>
<dbReference type="Proteomes" id="UP000504611">
    <property type="component" value="Unplaced"/>
</dbReference>
<name>A0A6I9Q7L9_9TELE</name>
<evidence type="ECO:0000313" key="3">
    <source>
        <dbReference type="Proteomes" id="UP000504611"/>
    </source>
</evidence>
<dbReference type="KEGG" id="ncc:104968214"/>
<organism evidence="3 4">
    <name type="scientific">Notothenia coriiceps</name>
    <name type="common">black rockcod</name>
    <dbReference type="NCBI Taxonomy" id="8208"/>
    <lineage>
        <taxon>Eukaryota</taxon>
        <taxon>Metazoa</taxon>
        <taxon>Chordata</taxon>
        <taxon>Craniata</taxon>
        <taxon>Vertebrata</taxon>
        <taxon>Euteleostomi</taxon>
        <taxon>Actinopterygii</taxon>
        <taxon>Neopterygii</taxon>
        <taxon>Teleostei</taxon>
        <taxon>Neoteleostei</taxon>
        <taxon>Acanthomorphata</taxon>
        <taxon>Eupercaria</taxon>
        <taxon>Perciformes</taxon>
        <taxon>Notothenioidei</taxon>
        <taxon>Nototheniidae</taxon>
        <taxon>Notothenia</taxon>
    </lineage>
</organism>
<gene>
    <name evidence="4" type="primary">LOC104968214</name>
</gene>
<protein>
    <submittedName>
        <fullName evidence="4">Protein dopey-1-like</fullName>
    </submittedName>
</protein>
<dbReference type="PANTHER" id="PTHR14042">
    <property type="entry name" value="DOPEY-RELATED"/>
    <property type="match status" value="1"/>
</dbReference>
<evidence type="ECO:0000256" key="1">
    <source>
        <dbReference type="SAM" id="MobiDB-lite"/>
    </source>
</evidence>
<dbReference type="OrthoDB" id="297643at2759"/>
<dbReference type="GO" id="GO:0005829">
    <property type="term" value="C:cytosol"/>
    <property type="evidence" value="ECO:0007669"/>
    <property type="project" value="GOC"/>
</dbReference>